<dbReference type="eggNOG" id="ENOG502ZI89">
    <property type="taxonomic scope" value="Bacteria"/>
</dbReference>
<dbReference type="HOGENOM" id="CLU_099442_0_0_6"/>
<sequence length="221" mass="24990">MKSQDILLLLKLVSLHKQEQQIEGDHISRAWPLDWQDWEVIEEEQSEPDDLLLPERKFGTNEFIASLYTARKLEVETGISKSQINLSLNRCIEIGLAKKDRKIGIPRANVRALFEFIVFGIKYVFPTKPQEITRGIATAFAAPVLKEKLMSTGEYVPIWPDAKGNTKGQAVEPLYKSAVHAVRRDPEMYSMLALVDAIRIGQPREKSLAVELLKQHLGVSG</sequence>
<organism evidence="1 2">
    <name type="scientific">Saccharophagus degradans (strain 2-40 / ATCC 43961 / DSM 17024)</name>
    <dbReference type="NCBI Taxonomy" id="203122"/>
    <lineage>
        <taxon>Bacteria</taxon>
        <taxon>Pseudomonadati</taxon>
        <taxon>Pseudomonadota</taxon>
        <taxon>Gammaproteobacteria</taxon>
        <taxon>Cellvibrionales</taxon>
        <taxon>Cellvibrionaceae</taxon>
        <taxon>Saccharophagus</taxon>
    </lineage>
</organism>
<dbReference type="Proteomes" id="UP000001947">
    <property type="component" value="Chromosome"/>
</dbReference>
<dbReference type="GeneID" id="98611921"/>
<gene>
    <name evidence="1" type="ordered locus">Sde_0214</name>
</gene>
<reference evidence="1 2" key="1">
    <citation type="journal article" date="2008" name="PLoS Genet.">
        <title>Complete genome sequence of the complex carbohydrate-degrading marine bacterium, Saccharophagus degradans strain 2-40 T.</title>
        <authorList>
            <person name="Weiner R.M."/>
            <person name="Taylor L.E.II."/>
            <person name="Henrissat B."/>
            <person name="Hauser L."/>
            <person name="Land M."/>
            <person name="Coutinho P.M."/>
            <person name="Rancurel C."/>
            <person name="Saunders E.H."/>
            <person name="Longmire A.G."/>
            <person name="Zhang H."/>
            <person name="Bayer E.A."/>
            <person name="Gilbert H.J."/>
            <person name="Larimer F."/>
            <person name="Zhulin I.B."/>
            <person name="Ekborg N.A."/>
            <person name="Lamed R."/>
            <person name="Richardson P.M."/>
            <person name="Borovok I."/>
            <person name="Hutcheson S."/>
        </authorList>
    </citation>
    <scope>NUCLEOTIDE SEQUENCE [LARGE SCALE GENOMIC DNA]</scope>
    <source>
        <strain evidence="2">2-40 / ATCC 43961 / DSM 17024</strain>
    </source>
</reference>
<dbReference type="RefSeq" id="WP_011466702.1">
    <property type="nucleotide sequence ID" value="NC_007912.1"/>
</dbReference>
<proteinExistence type="predicted"/>
<dbReference type="OrthoDB" id="194359at2"/>
<dbReference type="EMBL" id="CP000282">
    <property type="protein sequence ID" value="ABD79478.1"/>
    <property type="molecule type" value="Genomic_DNA"/>
</dbReference>
<keyword evidence="2" id="KW-1185">Reference proteome</keyword>
<dbReference type="STRING" id="203122.Sde_0214"/>
<dbReference type="KEGG" id="sde:Sde_0214"/>
<name>Q21PA1_SACD2</name>
<evidence type="ECO:0000313" key="1">
    <source>
        <dbReference type="EMBL" id="ABD79478.1"/>
    </source>
</evidence>
<evidence type="ECO:0000313" key="2">
    <source>
        <dbReference type="Proteomes" id="UP000001947"/>
    </source>
</evidence>
<dbReference type="AlphaFoldDB" id="Q21PA1"/>
<protein>
    <submittedName>
        <fullName evidence="1">Uncharacterized protein</fullName>
    </submittedName>
</protein>
<accession>Q21PA1</accession>